<gene>
    <name evidence="3" type="ORF">NCTC503_02619</name>
</gene>
<feature type="domain" description="Elongation factor G-binding protein C-terminal treble-clef zinc-finger" evidence="2">
    <location>
        <begin position="87"/>
        <end position="206"/>
    </location>
</feature>
<dbReference type="AlphaFoldDB" id="A0A4V6KFG3"/>
<sequence length="219" mass="25435">MKAFIDKYKYNYIKKCLHDLNSTFKTCVDTNVIEASKSYIQNKILNLFTNLSEEEKKLLDISKITDPLHIDKYFADLNEYVYGIPKITNSQINKLFRKEKNLKLPELSVENPKKVYLSWIDESTRKLFLIYNMNGKFVGMVGRIQNYNSGNTNMCAICNRIGRHNEIAFISVMCKTPNAREGTYKSIGFNICLNSKKCNERITSIEKLETILKDVNNIK</sequence>
<accession>A0A4V6KFG3</accession>
<feature type="domain" description="Elongation factor G-binding protein N-terminal" evidence="1">
    <location>
        <begin position="4"/>
        <end position="85"/>
    </location>
</feature>
<dbReference type="OrthoDB" id="1891078at2"/>
<proteinExistence type="predicted"/>
<dbReference type="Proteomes" id="UP000308489">
    <property type="component" value="Chromosome 1"/>
</dbReference>
<dbReference type="InterPro" id="IPR032330">
    <property type="entry name" value="EF-G-binding_C"/>
</dbReference>
<reference evidence="3 4" key="1">
    <citation type="submission" date="2019-05" db="EMBL/GenBank/DDBJ databases">
        <authorList>
            <consortium name="Pathogen Informatics"/>
        </authorList>
    </citation>
    <scope>NUCLEOTIDE SEQUENCE [LARGE SCALE GENOMIC DNA]</scope>
    <source>
        <strain evidence="3 4">NCTC503</strain>
    </source>
</reference>
<dbReference type="Gene3D" id="1.20.1280.250">
    <property type="match status" value="1"/>
</dbReference>
<dbReference type="EMBL" id="LR590481">
    <property type="protein sequence ID" value="VTQ95997.1"/>
    <property type="molecule type" value="Genomic_DNA"/>
</dbReference>
<organism evidence="3 4">
    <name type="scientific">Hathewaya histolytica</name>
    <name type="common">Clostridium histolyticum</name>
    <dbReference type="NCBI Taxonomy" id="1498"/>
    <lineage>
        <taxon>Bacteria</taxon>
        <taxon>Bacillati</taxon>
        <taxon>Bacillota</taxon>
        <taxon>Clostridia</taxon>
        <taxon>Eubacteriales</taxon>
        <taxon>Clostridiaceae</taxon>
        <taxon>Hathewaya</taxon>
    </lineage>
</organism>
<dbReference type="KEGG" id="hhw:NCTC503_02619"/>
<evidence type="ECO:0000259" key="1">
    <source>
        <dbReference type="Pfam" id="PF07299"/>
    </source>
</evidence>
<protein>
    <submittedName>
        <fullName evidence="3">Fibronectin-binding protein</fullName>
    </submittedName>
</protein>
<dbReference type="RefSeq" id="WP_138211111.1">
    <property type="nucleotide sequence ID" value="NZ_CBCRUQ010000007.1"/>
</dbReference>
<dbReference type="CDD" id="cd16342">
    <property type="entry name" value="FusC_FusB"/>
    <property type="match status" value="1"/>
</dbReference>
<evidence type="ECO:0000313" key="4">
    <source>
        <dbReference type="Proteomes" id="UP000308489"/>
    </source>
</evidence>
<dbReference type="InterPro" id="IPR010841">
    <property type="entry name" value="EF-G-binding_N"/>
</dbReference>
<dbReference type="InterPro" id="IPR038344">
    <property type="entry name" value="EF-G_N_sf"/>
</dbReference>
<evidence type="ECO:0000313" key="3">
    <source>
        <dbReference type="EMBL" id="VTQ95997.1"/>
    </source>
</evidence>
<dbReference type="Pfam" id="PF16571">
    <property type="entry name" value="FBP_C"/>
    <property type="match status" value="1"/>
</dbReference>
<name>A0A4V6KFG3_HATHI</name>
<keyword evidence="4" id="KW-1185">Reference proteome</keyword>
<dbReference type="Pfam" id="PF07299">
    <property type="entry name" value="EF-G-binding_N"/>
    <property type="match status" value="1"/>
</dbReference>
<evidence type="ECO:0000259" key="2">
    <source>
        <dbReference type="Pfam" id="PF16571"/>
    </source>
</evidence>